<keyword evidence="3" id="KW-0813">Transport</keyword>
<dbReference type="InterPro" id="IPR005829">
    <property type="entry name" value="Sugar_transporter_CS"/>
</dbReference>
<evidence type="ECO:0000313" key="14">
    <source>
        <dbReference type="EMBL" id="TFH55842.1"/>
    </source>
</evidence>
<feature type="transmembrane region" description="Helical" evidence="12">
    <location>
        <begin position="274"/>
        <end position="294"/>
    </location>
</feature>
<comment type="caution">
    <text evidence="14">The sequence shown here is derived from an EMBL/GenBank/DDBJ whole genome shotgun (WGS) entry which is preliminary data.</text>
</comment>
<evidence type="ECO:0000256" key="12">
    <source>
        <dbReference type="SAM" id="Phobius"/>
    </source>
</evidence>
<feature type="domain" description="Major facilitator superfamily (MFS) profile" evidence="13">
    <location>
        <begin position="44"/>
        <end position="455"/>
    </location>
</feature>
<dbReference type="FunFam" id="1.20.1250.20:FF:000001">
    <property type="entry name" value="Dicarboxylate MFS transporter"/>
    <property type="match status" value="1"/>
</dbReference>
<dbReference type="GO" id="GO:0005886">
    <property type="term" value="C:plasma membrane"/>
    <property type="evidence" value="ECO:0007669"/>
    <property type="project" value="UniProtKB-SubCell"/>
</dbReference>
<dbReference type="Gene3D" id="1.20.1250.20">
    <property type="entry name" value="MFS general substrate transporter like domains"/>
    <property type="match status" value="2"/>
</dbReference>
<organism evidence="14 15">
    <name type="scientific">Glutamicibacter arilaitensis</name>
    <dbReference type="NCBI Taxonomy" id="256701"/>
    <lineage>
        <taxon>Bacteria</taxon>
        <taxon>Bacillati</taxon>
        <taxon>Actinomycetota</taxon>
        <taxon>Actinomycetes</taxon>
        <taxon>Micrococcales</taxon>
        <taxon>Micrococcaceae</taxon>
        <taxon>Glutamicibacter</taxon>
    </lineage>
</organism>
<accession>A0A4Y8TW07</accession>
<reference evidence="14 15" key="1">
    <citation type="submission" date="2019-03" db="EMBL/GenBank/DDBJ databases">
        <title>Glutamicibacter sp. LJH19 genome.</title>
        <authorList>
            <person name="Sinai Borker S."/>
            <person name="Kumar R."/>
        </authorList>
    </citation>
    <scope>NUCLEOTIDE SEQUENCE [LARGE SCALE GENOMIC DNA]</scope>
    <source>
        <strain evidence="14 15">LJH19</strain>
    </source>
</reference>
<feature type="transmembrane region" description="Helical" evidence="12">
    <location>
        <begin position="82"/>
        <end position="105"/>
    </location>
</feature>
<sequence>MLHYGLSHKPRSGKVLTVSPSQQNRPVQAAESSDSLNTKDLRRILGSSFLGSVIEYYDFILYATAASLIFDKVFFGNLTPGLALFASFGTLAVGYIARPLGGIIFGHFGDRLGRKKMLVLSMMMMGVATVAIGLLPTTASIGVAAPIILILLRVVQGIAVGGEWGGATLMALEHAPASKRGFAASFANAGAPAGGLLATFLVSFISFATGDGFLEWGWRIPFIFSAVLIIIGMVVRLKVAETPIFQEMDAKAAERNQERKTPIALVLKNHSRTVIITLIASLGFYTCQGVLTSWGVSQAVAGGVDRSFVLNTKGYAAVATIVFCLVAAKLSDKYGRKAVLTVGGTAGILWALPAVFLMSNGTGWGFALAVIVGSGVIQGILAGPIGAYISELFPADVRYTGASLAYQGSSTLGAGFTPMICTALAVSFGIVSVGIFWVAILIIGLIAIRMSPEGAVLPSKTDISGKTKEKLSA</sequence>
<feature type="transmembrane region" description="Helical" evidence="12">
    <location>
        <begin position="117"/>
        <end position="135"/>
    </location>
</feature>
<evidence type="ECO:0000256" key="2">
    <source>
        <dbReference type="ARBA" id="ARBA00008240"/>
    </source>
</evidence>
<evidence type="ECO:0000256" key="5">
    <source>
        <dbReference type="ARBA" id="ARBA00022692"/>
    </source>
</evidence>
<feature type="transmembrane region" description="Helical" evidence="12">
    <location>
        <begin position="338"/>
        <end position="358"/>
    </location>
</feature>
<dbReference type="AlphaFoldDB" id="A0A4Y8TW07"/>
<dbReference type="SUPFAM" id="SSF103473">
    <property type="entry name" value="MFS general substrate transporter"/>
    <property type="match status" value="1"/>
</dbReference>
<dbReference type="Pfam" id="PF07690">
    <property type="entry name" value="MFS_1"/>
    <property type="match status" value="1"/>
</dbReference>
<comment type="function">
    <text evidence="9">May be a proton symporter involved in the uptake of osmolytes such as proline and glycine betaine.</text>
</comment>
<dbReference type="Proteomes" id="UP000297638">
    <property type="component" value="Unassembled WGS sequence"/>
</dbReference>
<name>A0A4Y8TW07_9MICC</name>
<keyword evidence="4" id="KW-1003">Cell membrane</keyword>
<keyword evidence="6" id="KW-0769">Symport</keyword>
<evidence type="ECO:0000256" key="7">
    <source>
        <dbReference type="ARBA" id="ARBA00022989"/>
    </source>
</evidence>
<keyword evidence="5 12" id="KW-0812">Transmembrane</keyword>
<dbReference type="InterPro" id="IPR036259">
    <property type="entry name" value="MFS_trans_sf"/>
</dbReference>
<protein>
    <recommendedName>
        <fullName evidence="10">Putative proline/betaine transporter</fullName>
    </recommendedName>
</protein>
<evidence type="ECO:0000259" key="13">
    <source>
        <dbReference type="PROSITE" id="PS50850"/>
    </source>
</evidence>
<feature type="compositionally biased region" description="Basic residues" evidence="11">
    <location>
        <begin position="1"/>
        <end position="12"/>
    </location>
</feature>
<dbReference type="CDD" id="cd17369">
    <property type="entry name" value="MFS_ShiA_like"/>
    <property type="match status" value="1"/>
</dbReference>
<feature type="transmembrane region" description="Helical" evidence="12">
    <location>
        <begin position="49"/>
        <end position="70"/>
    </location>
</feature>
<dbReference type="InterPro" id="IPR011701">
    <property type="entry name" value="MFS"/>
</dbReference>
<dbReference type="PANTHER" id="PTHR43045:SF1">
    <property type="entry name" value="SHIKIMATE TRANSPORTER"/>
    <property type="match status" value="1"/>
</dbReference>
<dbReference type="PANTHER" id="PTHR43045">
    <property type="entry name" value="SHIKIMATE TRANSPORTER"/>
    <property type="match status" value="1"/>
</dbReference>
<comment type="subcellular location">
    <subcellularLocation>
        <location evidence="1">Cell membrane</location>
        <topology evidence="1">Multi-pass membrane protein</topology>
    </subcellularLocation>
</comment>
<evidence type="ECO:0000256" key="10">
    <source>
        <dbReference type="ARBA" id="ARBA00039918"/>
    </source>
</evidence>
<keyword evidence="7 12" id="KW-1133">Transmembrane helix</keyword>
<feature type="transmembrane region" description="Helical" evidence="12">
    <location>
        <begin position="364"/>
        <end position="389"/>
    </location>
</feature>
<evidence type="ECO:0000256" key="3">
    <source>
        <dbReference type="ARBA" id="ARBA00022448"/>
    </source>
</evidence>
<evidence type="ECO:0000256" key="9">
    <source>
        <dbReference type="ARBA" id="ARBA00037295"/>
    </source>
</evidence>
<feature type="compositionally biased region" description="Polar residues" evidence="11">
    <location>
        <begin position="18"/>
        <end position="34"/>
    </location>
</feature>
<gene>
    <name evidence="14" type="ORF">EXY26_01805</name>
</gene>
<evidence type="ECO:0000256" key="6">
    <source>
        <dbReference type="ARBA" id="ARBA00022847"/>
    </source>
</evidence>
<dbReference type="PROSITE" id="PS00216">
    <property type="entry name" value="SUGAR_TRANSPORT_1"/>
    <property type="match status" value="1"/>
</dbReference>
<feature type="transmembrane region" description="Helical" evidence="12">
    <location>
        <begin position="423"/>
        <end position="448"/>
    </location>
</feature>
<evidence type="ECO:0000256" key="1">
    <source>
        <dbReference type="ARBA" id="ARBA00004651"/>
    </source>
</evidence>
<dbReference type="InterPro" id="IPR020846">
    <property type="entry name" value="MFS_dom"/>
</dbReference>
<evidence type="ECO:0000256" key="8">
    <source>
        <dbReference type="ARBA" id="ARBA00023136"/>
    </source>
</evidence>
<evidence type="ECO:0000256" key="11">
    <source>
        <dbReference type="SAM" id="MobiDB-lite"/>
    </source>
</evidence>
<dbReference type="EMBL" id="SPDS01000001">
    <property type="protein sequence ID" value="TFH55842.1"/>
    <property type="molecule type" value="Genomic_DNA"/>
</dbReference>
<feature type="transmembrane region" description="Helical" evidence="12">
    <location>
        <begin position="220"/>
        <end position="239"/>
    </location>
</feature>
<proteinExistence type="inferred from homology"/>
<evidence type="ECO:0000256" key="4">
    <source>
        <dbReference type="ARBA" id="ARBA00022475"/>
    </source>
</evidence>
<dbReference type="PROSITE" id="PS50850">
    <property type="entry name" value="MFS"/>
    <property type="match status" value="1"/>
</dbReference>
<keyword evidence="8 12" id="KW-0472">Membrane</keyword>
<dbReference type="GO" id="GO:0015293">
    <property type="term" value="F:symporter activity"/>
    <property type="evidence" value="ECO:0007669"/>
    <property type="project" value="UniProtKB-KW"/>
</dbReference>
<comment type="similarity">
    <text evidence="2">Belongs to the major facilitator superfamily. Metabolite:H+ Symporter (MHS) family (TC 2.A.1.6) family.</text>
</comment>
<feature type="transmembrane region" description="Helical" evidence="12">
    <location>
        <begin position="182"/>
        <end position="208"/>
    </location>
</feature>
<feature type="transmembrane region" description="Helical" evidence="12">
    <location>
        <begin position="314"/>
        <end position="331"/>
    </location>
</feature>
<feature type="region of interest" description="Disordered" evidence="11">
    <location>
        <begin position="1"/>
        <end position="34"/>
    </location>
</feature>
<feature type="transmembrane region" description="Helical" evidence="12">
    <location>
        <begin position="141"/>
        <end position="161"/>
    </location>
</feature>
<evidence type="ECO:0000313" key="15">
    <source>
        <dbReference type="Proteomes" id="UP000297638"/>
    </source>
</evidence>